<dbReference type="GO" id="GO:0005615">
    <property type="term" value="C:extracellular space"/>
    <property type="evidence" value="ECO:0007669"/>
    <property type="project" value="TreeGrafter"/>
</dbReference>
<sequence length="240" mass="26869">MDSCSYFKLIGCFILISIATAQETQKACCLPRNCKEAYENGKVCSGVYTVKPDELPAFDVYCDMSNGGGWTVFQRRMDGSVNFYLNWADYEKGFGDLKGEFWLGLNKINRLTAGQSTRLRVDMADFNGNKRFATYSKFNVGNAVTKYKLTVSGYKGNAGDSLSAHNGMKFSTKNQDNDAASGNCAIVYKGAWWYRACHASNLNGLYLVGHHSSYANGVNWYHFKGHYYSLKTTEMKLRSS</sequence>
<evidence type="ECO:0000313" key="4">
    <source>
        <dbReference type="EnsemblMetazoa" id="Aqu2.1.32492_001"/>
    </source>
</evidence>
<dbReference type="eggNOG" id="KOG2579">
    <property type="taxonomic scope" value="Eukaryota"/>
</dbReference>
<evidence type="ECO:0000256" key="1">
    <source>
        <dbReference type="ARBA" id="ARBA00023157"/>
    </source>
</evidence>
<feature type="chain" id="PRO_5013231189" description="Fibrinogen C-terminal domain-containing protein" evidence="2">
    <location>
        <begin position="22"/>
        <end position="240"/>
    </location>
</feature>
<dbReference type="NCBIfam" id="NF040941">
    <property type="entry name" value="GGGWT_bact"/>
    <property type="match status" value="1"/>
</dbReference>
<dbReference type="EnsemblMetazoa" id="Aqu2.1.32492_001">
    <property type="protein sequence ID" value="Aqu2.1.32492_001"/>
    <property type="gene ID" value="Aqu2.1.32492"/>
</dbReference>
<dbReference type="InterPro" id="IPR050373">
    <property type="entry name" value="Fibrinogen_C-term_domain"/>
</dbReference>
<dbReference type="InterPro" id="IPR002181">
    <property type="entry name" value="Fibrinogen_a/b/g_C_dom"/>
</dbReference>
<dbReference type="SUPFAM" id="SSF56496">
    <property type="entry name" value="Fibrinogen C-terminal domain-like"/>
    <property type="match status" value="1"/>
</dbReference>
<dbReference type="CDD" id="cd00087">
    <property type="entry name" value="FReD"/>
    <property type="match status" value="1"/>
</dbReference>
<evidence type="ECO:0000256" key="2">
    <source>
        <dbReference type="SAM" id="SignalP"/>
    </source>
</evidence>
<gene>
    <name evidence="4" type="primary">100632538</name>
</gene>
<dbReference type="InterPro" id="IPR036056">
    <property type="entry name" value="Fibrinogen-like_C"/>
</dbReference>
<keyword evidence="5" id="KW-1185">Reference proteome</keyword>
<dbReference type="PROSITE" id="PS00514">
    <property type="entry name" value="FIBRINOGEN_C_1"/>
    <property type="match status" value="1"/>
</dbReference>
<dbReference type="EnsemblMetazoa" id="XM_011405500.2">
    <property type="protein sequence ID" value="XP_011403802.2"/>
    <property type="gene ID" value="LOC100632538"/>
</dbReference>
<feature type="signal peptide" evidence="2">
    <location>
        <begin position="1"/>
        <end position="21"/>
    </location>
</feature>
<evidence type="ECO:0000313" key="5">
    <source>
        <dbReference type="Proteomes" id="UP000007879"/>
    </source>
</evidence>
<dbReference type="Gene3D" id="3.90.215.10">
    <property type="entry name" value="Gamma Fibrinogen, chain A, domain 1"/>
    <property type="match status" value="1"/>
</dbReference>
<dbReference type="KEGG" id="aqu:100632538"/>
<protein>
    <recommendedName>
        <fullName evidence="3">Fibrinogen C-terminal domain-containing protein</fullName>
    </recommendedName>
</protein>
<feature type="domain" description="Fibrinogen C-terminal" evidence="3">
    <location>
        <begin position="25"/>
        <end position="240"/>
    </location>
</feature>
<dbReference type="PROSITE" id="PS51406">
    <property type="entry name" value="FIBRINOGEN_C_2"/>
    <property type="match status" value="1"/>
</dbReference>
<name>A0A1X7UYQ5_AMPQE</name>
<dbReference type="AlphaFoldDB" id="A0A1X7UYQ5"/>
<evidence type="ECO:0000259" key="3">
    <source>
        <dbReference type="PROSITE" id="PS51406"/>
    </source>
</evidence>
<proteinExistence type="predicted"/>
<dbReference type="InterPro" id="IPR014716">
    <property type="entry name" value="Fibrinogen_a/b/g_C_1"/>
</dbReference>
<accession>A0A1X7UYQ5</accession>
<dbReference type="FunFam" id="3.90.215.10:FF:000001">
    <property type="entry name" value="Tenascin isoform 1"/>
    <property type="match status" value="1"/>
</dbReference>
<dbReference type="PANTHER" id="PTHR19143">
    <property type="entry name" value="FIBRINOGEN/TENASCIN/ANGIOPOEITIN"/>
    <property type="match status" value="1"/>
</dbReference>
<dbReference type="InterPro" id="IPR020837">
    <property type="entry name" value="Fibrinogen_CS"/>
</dbReference>
<organism evidence="4">
    <name type="scientific">Amphimedon queenslandica</name>
    <name type="common">Sponge</name>
    <dbReference type="NCBI Taxonomy" id="400682"/>
    <lineage>
        <taxon>Eukaryota</taxon>
        <taxon>Metazoa</taxon>
        <taxon>Porifera</taxon>
        <taxon>Demospongiae</taxon>
        <taxon>Heteroscleromorpha</taxon>
        <taxon>Haplosclerida</taxon>
        <taxon>Niphatidae</taxon>
        <taxon>Amphimedon</taxon>
    </lineage>
</organism>
<reference evidence="5" key="1">
    <citation type="journal article" date="2010" name="Nature">
        <title>The Amphimedon queenslandica genome and the evolution of animal complexity.</title>
        <authorList>
            <person name="Srivastava M."/>
            <person name="Simakov O."/>
            <person name="Chapman J."/>
            <person name="Fahey B."/>
            <person name="Gauthier M.E."/>
            <person name="Mitros T."/>
            <person name="Richards G.S."/>
            <person name="Conaco C."/>
            <person name="Dacre M."/>
            <person name="Hellsten U."/>
            <person name="Larroux C."/>
            <person name="Putnam N.H."/>
            <person name="Stanke M."/>
            <person name="Adamska M."/>
            <person name="Darling A."/>
            <person name="Degnan S.M."/>
            <person name="Oakley T.H."/>
            <person name="Plachetzki D.C."/>
            <person name="Zhai Y."/>
            <person name="Adamski M."/>
            <person name="Calcino A."/>
            <person name="Cummins S.F."/>
            <person name="Goodstein D.M."/>
            <person name="Harris C."/>
            <person name="Jackson D.J."/>
            <person name="Leys S.P."/>
            <person name="Shu S."/>
            <person name="Woodcroft B.J."/>
            <person name="Vervoort M."/>
            <person name="Kosik K.S."/>
            <person name="Manning G."/>
            <person name="Degnan B.M."/>
            <person name="Rokhsar D.S."/>
        </authorList>
    </citation>
    <scope>NUCLEOTIDE SEQUENCE [LARGE SCALE GENOMIC DNA]</scope>
</reference>
<dbReference type="Pfam" id="PF00147">
    <property type="entry name" value="Fibrinogen_C"/>
    <property type="match status" value="1"/>
</dbReference>
<keyword evidence="2" id="KW-0732">Signal</keyword>
<dbReference type="InParanoid" id="A0A1X7UYQ5"/>
<dbReference type="Proteomes" id="UP000007879">
    <property type="component" value="Unassembled WGS sequence"/>
</dbReference>
<dbReference type="OrthoDB" id="7735550at2759"/>
<keyword evidence="1" id="KW-1015">Disulfide bond</keyword>
<reference evidence="4" key="2">
    <citation type="submission" date="2017-05" db="UniProtKB">
        <authorList>
            <consortium name="EnsemblMetazoa"/>
        </authorList>
    </citation>
    <scope>IDENTIFICATION</scope>
</reference>
<dbReference type="SMART" id="SM00186">
    <property type="entry name" value="FBG"/>
    <property type="match status" value="1"/>
</dbReference>